<name>A0A0H5FTK5_9BASI</name>
<evidence type="ECO:0000256" key="1">
    <source>
        <dbReference type="SAM" id="SignalP"/>
    </source>
</evidence>
<reference evidence="2" key="1">
    <citation type="submission" date="2015-06" db="EMBL/GenBank/DDBJ databases">
        <title>Genetic Architecture Underlying Mating-Type Determination in the Yeast Leucosporidium scottii and the Evolution of Mating Systems in Basidiomycetes.</title>
        <authorList>
            <person name="Maia T.M."/>
            <person name="Lopes S."/>
            <person name="Almeida J.M.G.C.F."/>
            <person name="Rosa L.H."/>
            <person name="Sampaio J.P."/>
            <person name="Goncalves P."/>
            <person name="Coelho M.A."/>
        </authorList>
    </citation>
    <scope>NUCLEOTIDE SEQUENCE</scope>
</reference>
<organism evidence="2">
    <name type="scientific">Leucosporidium scottii</name>
    <dbReference type="NCBI Taxonomy" id="5278"/>
    <lineage>
        <taxon>Eukaryota</taxon>
        <taxon>Fungi</taxon>
        <taxon>Dikarya</taxon>
        <taxon>Basidiomycota</taxon>
        <taxon>Pucciniomycotina</taxon>
        <taxon>Microbotryomycetes</taxon>
        <taxon>Leucosporidiales</taxon>
        <taxon>Leucosporidium</taxon>
    </lineage>
</organism>
<evidence type="ECO:0000313" key="2">
    <source>
        <dbReference type="EMBL" id="CRX79010.1"/>
    </source>
</evidence>
<accession>A0A0H5FTK5</accession>
<proteinExistence type="predicted"/>
<feature type="chain" id="PRO_5005219198" evidence="1">
    <location>
        <begin position="20"/>
        <end position="128"/>
    </location>
</feature>
<dbReference type="AlphaFoldDB" id="A0A0H5FTK5"/>
<sequence length="128" mass="14673">MLPSATPLVVLSTWITISAVDPDQLVALLKLPALAELKRWRDQLSDDPTLVQEIWGPWAAACEAKGVEPRGRKRFFTARWRIAEGVQRSSELMFVFHVRVQVSAPLCVFKHSMWPRRWCPFGTSESRR</sequence>
<feature type="signal peptide" evidence="1">
    <location>
        <begin position="1"/>
        <end position="19"/>
    </location>
</feature>
<dbReference type="EMBL" id="LN868506">
    <property type="protein sequence ID" value="CRX79010.1"/>
    <property type="molecule type" value="Genomic_DNA"/>
</dbReference>
<protein>
    <submittedName>
        <fullName evidence="2">Uncharacterized protein</fullName>
    </submittedName>
</protein>
<keyword evidence="1" id="KW-0732">Signal</keyword>